<dbReference type="EMBL" id="JASBWR010000015">
    <property type="protein sequence ID" value="KAJ9109838.1"/>
    <property type="molecule type" value="Genomic_DNA"/>
</dbReference>
<proteinExistence type="predicted"/>
<sequence length="79" mass="8606">MNVEERSRPQSVCPVVAKDPEVEEELKVSVEFPIVHEEDPFDPAVVGGREDSVRPGLELIDDGTERGLAALALIVVLIV</sequence>
<protein>
    <submittedName>
        <fullName evidence="1">Uncharacterized protein</fullName>
    </submittedName>
</protein>
<comment type="caution">
    <text evidence="1">The sequence shown here is derived from an EMBL/GenBank/DDBJ whole genome shotgun (WGS) entry which is preliminary data.</text>
</comment>
<dbReference type="Proteomes" id="UP001241377">
    <property type="component" value="Unassembled WGS sequence"/>
</dbReference>
<evidence type="ECO:0000313" key="1">
    <source>
        <dbReference type="EMBL" id="KAJ9109838.1"/>
    </source>
</evidence>
<organism evidence="1 2">
    <name type="scientific">Naganishia cerealis</name>
    <dbReference type="NCBI Taxonomy" id="610337"/>
    <lineage>
        <taxon>Eukaryota</taxon>
        <taxon>Fungi</taxon>
        <taxon>Dikarya</taxon>
        <taxon>Basidiomycota</taxon>
        <taxon>Agaricomycotina</taxon>
        <taxon>Tremellomycetes</taxon>
        <taxon>Filobasidiales</taxon>
        <taxon>Filobasidiaceae</taxon>
        <taxon>Naganishia</taxon>
    </lineage>
</organism>
<name>A0ACC2WDL7_9TREE</name>
<gene>
    <name evidence="1" type="ORF">QFC19_001817</name>
</gene>
<keyword evidence="2" id="KW-1185">Reference proteome</keyword>
<accession>A0ACC2WDL7</accession>
<evidence type="ECO:0000313" key="2">
    <source>
        <dbReference type="Proteomes" id="UP001241377"/>
    </source>
</evidence>
<reference evidence="1" key="1">
    <citation type="submission" date="2023-04" db="EMBL/GenBank/DDBJ databases">
        <title>Draft Genome sequencing of Naganishia species isolated from polar environments using Oxford Nanopore Technology.</title>
        <authorList>
            <person name="Leo P."/>
            <person name="Venkateswaran K."/>
        </authorList>
    </citation>
    <scope>NUCLEOTIDE SEQUENCE</scope>
    <source>
        <strain evidence="1">MNA-CCFEE 5261</strain>
    </source>
</reference>